<keyword evidence="3 5" id="KW-0863">Zinc-finger</keyword>
<feature type="domain" description="C2H2-type" evidence="8">
    <location>
        <begin position="749"/>
        <end position="775"/>
    </location>
</feature>
<dbReference type="PROSITE" id="PS00028">
    <property type="entry name" value="ZINC_FINGER_C2H2_1"/>
    <property type="match status" value="6"/>
</dbReference>
<evidence type="ECO:0000259" key="9">
    <source>
        <dbReference type="PROSITE" id="PS51915"/>
    </source>
</evidence>
<evidence type="ECO:0000256" key="1">
    <source>
        <dbReference type="ARBA" id="ARBA00022723"/>
    </source>
</evidence>
<feature type="binding site" evidence="6">
    <location>
        <position position="59"/>
    </location>
    <ligand>
        <name>Zn(2+)</name>
        <dbReference type="ChEBI" id="CHEBI:29105"/>
    </ligand>
</feature>
<organism evidence="10 11">
    <name type="scientific">Cephus cinctus</name>
    <name type="common">Wheat stem sawfly</name>
    <dbReference type="NCBI Taxonomy" id="211228"/>
    <lineage>
        <taxon>Eukaryota</taxon>
        <taxon>Metazoa</taxon>
        <taxon>Ecdysozoa</taxon>
        <taxon>Arthropoda</taxon>
        <taxon>Hexapoda</taxon>
        <taxon>Insecta</taxon>
        <taxon>Pterygota</taxon>
        <taxon>Neoptera</taxon>
        <taxon>Endopterygota</taxon>
        <taxon>Hymenoptera</taxon>
        <taxon>Cephoidea</taxon>
        <taxon>Cephidae</taxon>
        <taxon>Cephus</taxon>
    </lineage>
</organism>
<dbReference type="PROSITE" id="PS51915">
    <property type="entry name" value="ZAD"/>
    <property type="match status" value="1"/>
</dbReference>
<feature type="binding site" evidence="6">
    <location>
        <position position="14"/>
    </location>
    <ligand>
        <name>Zn(2+)</name>
        <dbReference type="ChEBI" id="CHEBI:29105"/>
    </ligand>
</feature>
<evidence type="ECO:0000256" key="2">
    <source>
        <dbReference type="ARBA" id="ARBA00022737"/>
    </source>
</evidence>
<proteinExistence type="predicted"/>
<evidence type="ECO:0000256" key="4">
    <source>
        <dbReference type="ARBA" id="ARBA00022833"/>
    </source>
</evidence>
<feature type="binding site" evidence="6">
    <location>
        <position position="11"/>
    </location>
    <ligand>
        <name>Zn(2+)</name>
        <dbReference type="ChEBI" id="CHEBI:29105"/>
    </ligand>
</feature>
<reference evidence="11" key="1">
    <citation type="submission" date="2025-08" db="UniProtKB">
        <authorList>
            <consortium name="RefSeq"/>
        </authorList>
    </citation>
    <scope>IDENTIFICATION</scope>
</reference>
<evidence type="ECO:0000313" key="10">
    <source>
        <dbReference type="Proteomes" id="UP000694920"/>
    </source>
</evidence>
<dbReference type="GO" id="GO:0008270">
    <property type="term" value="F:zinc ion binding"/>
    <property type="evidence" value="ECO:0007669"/>
    <property type="project" value="UniProtKB-UniRule"/>
</dbReference>
<feature type="domain" description="C2H2-type" evidence="8">
    <location>
        <begin position="606"/>
        <end position="633"/>
    </location>
</feature>
<feature type="domain" description="C2H2-type" evidence="8">
    <location>
        <begin position="511"/>
        <end position="538"/>
    </location>
</feature>
<evidence type="ECO:0000256" key="6">
    <source>
        <dbReference type="PROSITE-ProRule" id="PRU01263"/>
    </source>
</evidence>
<dbReference type="SMART" id="SM00355">
    <property type="entry name" value="ZnF_C2H2"/>
    <property type="match status" value="10"/>
</dbReference>
<keyword evidence="10" id="KW-1185">Reference proteome</keyword>
<dbReference type="GeneID" id="107263697"/>
<dbReference type="InterPro" id="IPR012934">
    <property type="entry name" value="Znf_AD"/>
</dbReference>
<accession>A0AAJ7VXG9</accession>
<dbReference type="InterPro" id="IPR050329">
    <property type="entry name" value="GLI_C2H2-zinc-finger"/>
</dbReference>
<feature type="binding site" evidence="6">
    <location>
        <position position="62"/>
    </location>
    <ligand>
        <name>Zn(2+)</name>
        <dbReference type="ChEBI" id="CHEBI:29105"/>
    </ligand>
</feature>
<evidence type="ECO:0000313" key="11">
    <source>
        <dbReference type="RefSeq" id="XP_024936799.1"/>
    </source>
</evidence>
<feature type="compositionally biased region" description="Polar residues" evidence="7">
    <location>
        <begin position="124"/>
        <end position="133"/>
    </location>
</feature>
<dbReference type="Pfam" id="PF00096">
    <property type="entry name" value="zf-C2H2"/>
    <property type="match status" value="4"/>
</dbReference>
<dbReference type="PANTHER" id="PTHR19818">
    <property type="entry name" value="ZINC FINGER PROTEIN ZIC AND GLI"/>
    <property type="match status" value="1"/>
</dbReference>
<dbReference type="RefSeq" id="XP_024936799.1">
    <property type="nucleotide sequence ID" value="XM_025081031.1"/>
</dbReference>
<gene>
    <name evidence="11" type="primary">LOC107263697</name>
</gene>
<feature type="compositionally biased region" description="Basic and acidic residues" evidence="7">
    <location>
        <begin position="99"/>
        <end position="122"/>
    </location>
</feature>
<dbReference type="PROSITE" id="PS50157">
    <property type="entry name" value="ZINC_FINGER_C2H2_2"/>
    <property type="match status" value="7"/>
</dbReference>
<evidence type="ECO:0000256" key="5">
    <source>
        <dbReference type="PROSITE-ProRule" id="PRU00042"/>
    </source>
</evidence>
<dbReference type="FunFam" id="3.30.160.60:FF:000446">
    <property type="entry name" value="Zinc finger protein"/>
    <property type="match status" value="1"/>
</dbReference>
<sequence>MVRVSDFCTTCRLCAKAYSIEKLVKIFSSRGNSLNLKNSINMHLPIKVTEKDNLPLNICIMCLRRINATNEFFNTIISSDKLFNKILRKKQRKHSSLSDTHKDIEHDRSKKHTGSHEQKERNPFSMTVETSGSMKETNSGVIMKSANVDAEYQYIEYRKCNSNDNTDKIGRTIENNKLLSDIHGKLTKNAVDSSVKDGITKIDDLSVFAIESKINDNSLCIENENVHDTEHRSTPISDSQHIIQNENLDSSGNELTMVPKTSAVLISMKNNVATCNGHWQSLSNDILQNKDYRCNVISKNESVIVSTEDATTVVHNSVNNQIVYNDVGKQQPLICTDTKQNEYIVGNINILSNDNSSVMLKGSSNVVIGVANNVIAKNSAKIPLEVLRCPDCEESVKIFSLEERRQFFAYLKQHSCNKMNNQENSTSTCKSNQVFESFSEYKERYQTKKRKRKENQEVGDLGKSSSRSWPDGDLPADPGPDPAPQEDIFEDDVRLDDDFHWPMPKRNRRLHRCPSCDFITKSAVRLKSHQKLHRMDKRQNIYYTGCRHCYKQFETSVEARKHERLVHISNGAKNSLCEYCGLMKPQKTLRDHILKQHTVESEIEMQGCNVCGKMFISPTSLYLHKKTHSIERQHLCDLCGKAFKQRMAMRRHYMLHFPRTPPKFTCNVCDKRVTTRGSLRLHMMRHTGEKPQKCPECHMVMRHGLKHHMRLHSDDAPFKCVVCGADFKRRDYIRRHMRKHLNDTQSQQLYCSTCNYGFDDIKSFLIHHRDVHNNEIFTQIKTYECKNCTAQFIDSSRYRDHEEICRSLQENTRDKFYSDIEQTYIPNSYSKGVGDLEKSCGRIIIGSCNDSTCNCMDNTCVNYANRNCISSVCTSDNNVTDSCTIPISSCSSSASLDANLLNRNCTNLIYSGTNNVPNTRMYSPTKIVDHAKKSGPRVILNQKLTSNYDSRFYQNRIKSSQEFRRLKKIEESVLLNNEPTAMVLSEEVTHLDPASEYAYLNMDKQNIRDKNVLLEVEEDMIPNTTVHEYENHIEHFSSNTSSDQLQAQLCLPSSSSNNIYNHSIANKLGICFQLF</sequence>
<feature type="region of interest" description="Disordered" evidence="7">
    <location>
        <begin position="93"/>
        <end position="133"/>
    </location>
</feature>
<dbReference type="Proteomes" id="UP000694920">
    <property type="component" value="Unplaced"/>
</dbReference>
<keyword evidence="1 6" id="KW-0479">Metal-binding</keyword>
<dbReference type="InterPro" id="IPR013087">
    <property type="entry name" value="Znf_C2H2_type"/>
</dbReference>
<dbReference type="Gene3D" id="3.40.1800.20">
    <property type="match status" value="1"/>
</dbReference>
<protein>
    <submittedName>
        <fullName evidence="11">Uncharacterized protein LOC107263697 isoform X1</fullName>
    </submittedName>
</protein>
<name>A0AAJ7VXG9_CEPCN</name>
<dbReference type="GO" id="GO:0000981">
    <property type="term" value="F:DNA-binding transcription factor activity, RNA polymerase II-specific"/>
    <property type="evidence" value="ECO:0007669"/>
    <property type="project" value="TreeGrafter"/>
</dbReference>
<evidence type="ECO:0000256" key="7">
    <source>
        <dbReference type="SAM" id="MobiDB-lite"/>
    </source>
</evidence>
<dbReference type="SMART" id="SM00868">
    <property type="entry name" value="zf-AD"/>
    <property type="match status" value="1"/>
</dbReference>
<feature type="region of interest" description="Disordered" evidence="7">
    <location>
        <begin position="445"/>
        <end position="487"/>
    </location>
</feature>
<dbReference type="GO" id="GO:0045944">
    <property type="term" value="P:positive regulation of transcription by RNA polymerase II"/>
    <property type="evidence" value="ECO:0007669"/>
    <property type="project" value="UniProtKB-ARBA"/>
</dbReference>
<dbReference type="GO" id="GO:0005634">
    <property type="term" value="C:nucleus"/>
    <property type="evidence" value="ECO:0007669"/>
    <property type="project" value="InterPro"/>
</dbReference>
<dbReference type="GO" id="GO:0000978">
    <property type="term" value="F:RNA polymerase II cis-regulatory region sequence-specific DNA binding"/>
    <property type="evidence" value="ECO:0007669"/>
    <property type="project" value="TreeGrafter"/>
</dbReference>
<feature type="domain" description="ZAD" evidence="9">
    <location>
        <begin position="9"/>
        <end position="86"/>
    </location>
</feature>
<feature type="domain" description="C2H2-type" evidence="8">
    <location>
        <begin position="634"/>
        <end position="661"/>
    </location>
</feature>
<dbReference type="SUPFAM" id="SSF57716">
    <property type="entry name" value="Glucocorticoid receptor-like (DNA-binding domain)"/>
    <property type="match status" value="1"/>
</dbReference>
<dbReference type="InterPro" id="IPR036236">
    <property type="entry name" value="Znf_C2H2_sf"/>
</dbReference>
<dbReference type="SUPFAM" id="SSF57667">
    <property type="entry name" value="beta-beta-alpha zinc fingers"/>
    <property type="match status" value="3"/>
</dbReference>
<feature type="domain" description="C2H2-type" evidence="8">
    <location>
        <begin position="718"/>
        <end position="745"/>
    </location>
</feature>
<dbReference type="Gene3D" id="3.30.160.60">
    <property type="entry name" value="Classic Zinc Finger"/>
    <property type="match status" value="4"/>
</dbReference>
<feature type="domain" description="C2H2-type" evidence="8">
    <location>
        <begin position="664"/>
        <end position="691"/>
    </location>
</feature>
<dbReference type="Pfam" id="PF07776">
    <property type="entry name" value="zf-AD"/>
    <property type="match status" value="1"/>
</dbReference>
<keyword evidence="4 6" id="KW-0862">Zinc</keyword>
<evidence type="ECO:0000256" key="3">
    <source>
        <dbReference type="ARBA" id="ARBA00022771"/>
    </source>
</evidence>
<dbReference type="PANTHER" id="PTHR19818:SF139">
    <property type="entry name" value="PAIR-RULE PROTEIN ODD-PAIRED"/>
    <property type="match status" value="1"/>
</dbReference>
<feature type="domain" description="C2H2-type" evidence="8">
    <location>
        <begin position="544"/>
        <end position="572"/>
    </location>
</feature>
<dbReference type="AlphaFoldDB" id="A0AAJ7VXG9"/>
<evidence type="ECO:0000259" key="8">
    <source>
        <dbReference type="PROSITE" id="PS50157"/>
    </source>
</evidence>
<keyword evidence="2" id="KW-0677">Repeat</keyword>